<evidence type="ECO:0000313" key="1">
    <source>
        <dbReference type="Proteomes" id="UP000050761"/>
    </source>
</evidence>
<dbReference type="GO" id="GO:0007131">
    <property type="term" value="P:reciprocal meiotic recombination"/>
    <property type="evidence" value="ECO:0007669"/>
    <property type="project" value="TreeGrafter"/>
</dbReference>
<proteinExistence type="predicted"/>
<name>A0A183GKC6_HELPZ</name>
<reference evidence="2" key="1">
    <citation type="submission" date="2019-09" db="UniProtKB">
        <authorList>
            <consortium name="WormBaseParasite"/>
        </authorList>
    </citation>
    <scope>IDENTIFICATION</scope>
</reference>
<dbReference type="PANTHER" id="PTHR21615:SF2">
    <property type="entry name" value="CYCLIN N-TERMINAL DOMAIN-CONTAINING PROTEIN 1"/>
    <property type="match status" value="1"/>
</dbReference>
<organism evidence="1 2">
    <name type="scientific">Heligmosomoides polygyrus</name>
    <name type="common">Parasitic roundworm</name>
    <dbReference type="NCBI Taxonomy" id="6339"/>
    <lineage>
        <taxon>Eukaryota</taxon>
        <taxon>Metazoa</taxon>
        <taxon>Ecdysozoa</taxon>
        <taxon>Nematoda</taxon>
        <taxon>Chromadorea</taxon>
        <taxon>Rhabditida</taxon>
        <taxon>Rhabditina</taxon>
        <taxon>Rhabditomorpha</taxon>
        <taxon>Strongyloidea</taxon>
        <taxon>Heligmosomidae</taxon>
        <taxon>Heligmosomoides</taxon>
    </lineage>
</organism>
<dbReference type="AlphaFoldDB" id="A0A183GKC6"/>
<dbReference type="PANTHER" id="PTHR21615">
    <property type="entry name" value="CYCLIN N-TERMINAL DOMAIN-CONTAINING PROTEIN 1"/>
    <property type="match status" value="1"/>
</dbReference>
<dbReference type="GO" id="GO:0035861">
    <property type="term" value="C:site of double-strand break"/>
    <property type="evidence" value="ECO:0007669"/>
    <property type="project" value="TreeGrafter"/>
</dbReference>
<dbReference type="Proteomes" id="UP000050761">
    <property type="component" value="Unassembled WGS sequence"/>
</dbReference>
<evidence type="ECO:0000313" key="2">
    <source>
        <dbReference type="WBParaSite" id="HPBE_0002314401-mRNA-1"/>
    </source>
</evidence>
<dbReference type="SUPFAM" id="SSF47954">
    <property type="entry name" value="Cyclin-like"/>
    <property type="match status" value="1"/>
</dbReference>
<sequence length="237" mass="27326">LLAYCVGRPLVSTATPPLLMCRRSIALTGFVNSPGRIQVGIAESFSLFFFNQISCPSERIMSATEFDSDYLTLESVQYIFTVCVRLRLPHEIRYLAILIFTRFSLQFRFLFPAVNLPSCRRLREWEKVEANLSRFVNRLQIQSLSSKQVCSCLRSLGVAYTQRAALKSELRILKTLNFRLPQTPLVYSEALFKSVGLFSSWPPVDLKSVWEHTLLFLDIVFLHHEQVSREYYCFSSS</sequence>
<dbReference type="InterPro" id="IPR036915">
    <property type="entry name" value="Cyclin-like_sf"/>
</dbReference>
<accession>A0A183GKC6</accession>
<dbReference type="Gene3D" id="1.10.472.10">
    <property type="entry name" value="Cyclin-like"/>
    <property type="match status" value="1"/>
</dbReference>
<keyword evidence="1" id="KW-1185">Reference proteome</keyword>
<protein>
    <submittedName>
        <fullName evidence="2">Cyclin_C domain-containing protein</fullName>
    </submittedName>
</protein>
<dbReference type="WBParaSite" id="HPBE_0002314401-mRNA-1">
    <property type="protein sequence ID" value="HPBE_0002314401-mRNA-1"/>
    <property type="gene ID" value="HPBE_0002314401"/>
</dbReference>